<dbReference type="SUPFAM" id="SSF48008">
    <property type="entry name" value="GntR ligand-binding domain-like"/>
    <property type="match status" value="1"/>
</dbReference>
<evidence type="ECO:0000313" key="6">
    <source>
        <dbReference type="Proteomes" id="UP001597045"/>
    </source>
</evidence>
<name>A0ABW3MMG0_9PSEU</name>
<keyword evidence="6" id="KW-1185">Reference proteome</keyword>
<sequence length="180" mass="20219">RETIREAVRRLEATDAVRLRHGSGIYVGDGIYRVLMPNPNSAPMRDSAVLQLVEARLTIEPGIAALSALHRTDEGLGRLELSLDTAKRDPGDARPHLNFHRELAGACGNQVLFEVVDSLLAVRAREQRVVRRLIHDRSRDYADHLTIFEAVRDGDPVTAEQLTRDHLHRLRDEVAGQLEQ</sequence>
<feature type="domain" description="GntR C-terminal" evidence="4">
    <location>
        <begin position="51"/>
        <end position="169"/>
    </location>
</feature>
<protein>
    <submittedName>
        <fullName evidence="5">FadR/GntR family transcriptional regulator</fullName>
    </submittedName>
</protein>
<keyword evidence="1" id="KW-0805">Transcription regulation</keyword>
<proteinExistence type="predicted"/>
<gene>
    <name evidence="5" type="ORF">ACFQ1S_40760</name>
</gene>
<comment type="caution">
    <text evidence="5">The sequence shown here is derived from an EMBL/GenBank/DDBJ whole genome shotgun (WGS) entry which is preliminary data.</text>
</comment>
<dbReference type="Proteomes" id="UP001597045">
    <property type="component" value="Unassembled WGS sequence"/>
</dbReference>
<dbReference type="SMART" id="SM00895">
    <property type="entry name" value="FCD"/>
    <property type="match status" value="1"/>
</dbReference>
<dbReference type="Gene3D" id="1.20.120.530">
    <property type="entry name" value="GntR ligand-binding domain-like"/>
    <property type="match status" value="1"/>
</dbReference>
<keyword evidence="3" id="KW-0804">Transcription</keyword>
<dbReference type="PANTHER" id="PTHR43537:SF5">
    <property type="entry name" value="UXU OPERON TRANSCRIPTIONAL REGULATOR"/>
    <property type="match status" value="1"/>
</dbReference>
<evidence type="ECO:0000256" key="2">
    <source>
        <dbReference type="ARBA" id="ARBA00023125"/>
    </source>
</evidence>
<feature type="non-terminal residue" evidence="5">
    <location>
        <position position="1"/>
    </location>
</feature>
<dbReference type="InterPro" id="IPR008920">
    <property type="entry name" value="TF_FadR/GntR_C"/>
</dbReference>
<dbReference type="Pfam" id="PF07729">
    <property type="entry name" value="FCD"/>
    <property type="match status" value="1"/>
</dbReference>
<reference evidence="6" key="1">
    <citation type="journal article" date="2019" name="Int. J. Syst. Evol. Microbiol.">
        <title>The Global Catalogue of Microorganisms (GCM) 10K type strain sequencing project: providing services to taxonomists for standard genome sequencing and annotation.</title>
        <authorList>
            <consortium name="The Broad Institute Genomics Platform"/>
            <consortium name="The Broad Institute Genome Sequencing Center for Infectious Disease"/>
            <person name="Wu L."/>
            <person name="Ma J."/>
        </authorList>
    </citation>
    <scope>NUCLEOTIDE SEQUENCE [LARGE SCALE GENOMIC DNA]</scope>
    <source>
        <strain evidence="6">JCM 31486</strain>
    </source>
</reference>
<keyword evidence="2" id="KW-0238">DNA-binding</keyword>
<evidence type="ECO:0000259" key="4">
    <source>
        <dbReference type="SMART" id="SM00895"/>
    </source>
</evidence>
<organism evidence="5 6">
    <name type="scientific">Kibdelosporangium lantanae</name>
    <dbReference type="NCBI Taxonomy" id="1497396"/>
    <lineage>
        <taxon>Bacteria</taxon>
        <taxon>Bacillati</taxon>
        <taxon>Actinomycetota</taxon>
        <taxon>Actinomycetes</taxon>
        <taxon>Pseudonocardiales</taxon>
        <taxon>Pseudonocardiaceae</taxon>
        <taxon>Kibdelosporangium</taxon>
    </lineage>
</organism>
<dbReference type="EMBL" id="JBHTIS010003589">
    <property type="protein sequence ID" value="MFD1051432.1"/>
    <property type="molecule type" value="Genomic_DNA"/>
</dbReference>
<dbReference type="PANTHER" id="PTHR43537">
    <property type="entry name" value="TRANSCRIPTIONAL REGULATOR, GNTR FAMILY"/>
    <property type="match status" value="1"/>
</dbReference>
<evidence type="ECO:0000256" key="3">
    <source>
        <dbReference type="ARBA" id="ARBA00023163"/>
    </source>
</evidence>
<evidence type="ECO:0000313" key="5">
    <source>
        <dbReference type="EMBL" id="MFD1051432.1"/>
    </source>
</evidence>
<dbReference type="InterPro" id="IPR011711">
    <property type="entry name" value="GntR_C"/>
</dbReference>
<accession>A0ABW3MMG0</accession>
<evidence type="ECO:0000256" key="1">
    <source>
        <dbReference type="ARBA" id="ARBA00023015"/>
    </source>
</evidence>